<dbReference type="SUPFAM" id="SSF81338">
    <property type="entry name" value="Aquaporin-like"/>
    <property type="match status" value="1"/>
</dbReference>
<dbReference type="STRING" id="6526.A0A2C9L911"/>
<dbReference type="AlphaFoldDB" id="A0A2C9L911"/>
<dbReference type="PANTHER" id="PTHR21191:SF16">
    <property type="entry name" value="AQUAPORIN"/>
    <property type="match status" value="1"/>
</dbReference>
<feature type="transmembrane region" description="Helical" evidence="5">
    <location>
        <begin position="26"/>
        <end position="43"/>
    </location>
</feature>
<evidence type="ECO:0000313" key="6">
    <source>
        <dbReference type="EnsemblMetazoa" id="BGLB028271-PA"/>
    </source>
</evidence>
<dbReference type="InterPro" id="IPR051883">
    <property type="entry name" value="AQP11/12_channel"/>
</dbReference>
<evidence type="ECO:0000256" key="1">
    <source>
        <dbReference type="ARBA" id="ARBA00004141"/>
    </source>
</evidence>
<dbReference type="KEGG" id="bgt:106064727"/>
<gene>
    <name evidence="6" type="primary">106064727</name>
    <name evidence="9" type="synonym">LOC106064727</name>
</gene>
<evidence type="ECO:0000256" key="3">
    <source>
        <dbReference type="ARBA" id="ARBA00022989"/>
    </source>
</evidence>
<evidence type="ECO:0000256" key="2">
    <source>
        <dbReference type="ARBA" id="ARBA00022692"/>
    </source>
</evidence>
<comment type="subcellular location">
    <subcellularLocation>
        <location evidence="1">Membrane</location>
        <topology evidence="1">Multi-pass membrane protein</topology>
    </subcellularLocation>
</comment>
<dbReference type="InterPro" id="IPR000425">
    <property type="entry name" value="MIP"/>
</dbReference>
<dbReference type="Proteomes" id="UP000076420">
    <property type="component" value="Unassembled WGS sequence"/>
</dbReference>
<evidence type="ECO:0000313" key="8">
    <source>
        <dbReference type="Proteomes" id="UP001165740"/>
    </source>
</evidence>
<keyword evidence="8" id="KW-1185">Reference proteome</keyword>
<evidence type="ECO:0000256" key="4">
    <source>
        <dbReference type="ARBA" id="ARBA00023136"/>
    </source>
</evidence>
<dbReference type="GO" id="GO:0005737">
    <property type="term" value="C:cytoplasm"/>
    <property type="evidence" value="ECO:0007669"/>
    <property type="project" value="TreeGrafter"/>
</dbReference>
<dbReference type="GO" id="GO:0016020">
    <property type="term" value="C:membrane"/>
    <property type="evidence" value="ECO:0007669"/>
    <property type="project" value="UniProtKB-SubCell"/>
</dbReference>
<keyword evidence="4 5" id="KW-0472">Membrane</keyword>
<dbReference type="OrthoDB" id="1580043at2759"/>
<protein>
    <submittedName>
        <fullName evidence="9">Aquaporin-11-like</fullName>
    </submittedName>
</protein>
<dbReference type="InterPro" id="IPR023271">
    <property type="entry name" value="Aquaporin-like"/>
</dbReference>
<dbReference type="VEuPathDB" id="VectorBase:BGLB028271"/>
<reference evidence="6" key="1">
    <citation type="submission" date="2020-05" db="UniProtKB">
        <authorList>
            <consortium name="EnsemblMetazoa"/>
        </authorList>
    </citation>
    <scope>IDENTIFICATION</scope>
    <source>
        <strain evidence="6">BB02</strain>
    </source>
</reference>
<dbReference type="RefSeq" id="XP_013078791.1">
    <property type="nucleotide sequence ID" value="XM_013223337.2"/>
</dbReference>
<dbReference type="Gene3D" id="1.20.1080.10">
    <property type="entry name" value="Glycerol uptake facilitator protein"/>
    <property type="match status" value="1"/>
</dbReference>
<keyword evidence="2 5" id="KW-0812">Transmembrane</keyword>
<reference evidence="9" key="2">
    <citation type="submission" date="2025-04" db="UniProtKB">
        <authorList>
            <consortium name="RefSeq"/>
        </authorList>
    </citation>
    <scope>IDENTIFICATION</scope>
</reference>
<evidence type="ECO:0000256" key="5">
    <source>
        <dbReference type="SAM" id="Phobius"/>
    </source>
</evidence>
<keyword evidence="3 5" id="KW-1133">Transmembrane helix</keyword>
<accession>A0A2C9L911</accession>
<dbReference type="Pfam" id="PF00230">
    <property type="entry name" value="MIP"/>
    <property type="match status" value="1"/>
</dbReference>
<dbReference type="Proteomes" id="UP001165740">
    <property type="component" value="Chromosome 1"/>
</dbReference>
<dbReference type="EnsemblMetazoa" id="BGLB028271-RA">
    <property type="protein sequence ID" value="BGLB028271-PA"/>
    <property type="gene ID" value="BGLB028271"/>
</dbReference>
<dbReference type="PANTHER" id="PTHR21191">
    <property type="entry name" value="AQUAPORIN"/>
    <property type="match status" value="1"/>
</dbReference>
<proteinExistence type="predicted"/>
<name>A0A2C9L911_BIOGL</name>
<evidence type="ECO:0000313" key="7">
    <source>
        <dbReference type="Proteomes" id="UP000076420"/>
    </source>
</evidence>
<evidence type="ECO:0000313" key="9">
    <source>
        <dbReference type="RefSeq" id="XP_013078791.1"/>
    </source>
</evidence>
<dbReference type="GO" id="GO:0015267">
    <property type="term" value="F:channel activity"/>
    <property type="evidence" value="ECO:0007669"/>
    <property type="project" value="InterPro"/>
</dbReference>
<dbReference type="OMA" id="EHFTVYW"/>
<feature type="transmembrane region" description="Helical" evidence="5">
    <location>
        <begin position="246"/>
        <end position="263"/>
    </location>
</feature>
<feature type="transmembrane region" description="Helical" evidence="5">
    <location>
        <begin position="85"/>
        <end position="102"/>
    </location>
</feature>
<dbReference type="GeneID" id="106064727"/>
<sequence length="283" mass="31660">MQADGWRGLYSLFTGHEPTQEFLEPYMASILYFTINMATGVILRALSAAFLPPSIRGLAMDFVSTMETCAYFFENNFVLKHYGGLWFAIVIVIQCFVCSRTFGESSENPVKALHQLLHKEIPLTTALLKIFVQSLAGLASYRFAKLIWSLDLIEDHHERYYETECESDLHVALLVGFLLELGACLSETWLGLQTVSAIPIVDELIKYVNAATMITLGFSFTGMYFNPAMASGHTLGCEGTALPEHFFVYWVGPFIGCLVGLQLNKLLHIDVTESKGDKQKKTK</sequence>
<dbReference type="VEuPathDB" id="VectorBase:BGLAX_040124"/>
<feature type="transmembrane region" description="Helical" evidence="5">
    <location>
        <begin position="204"/>
        <end position="226"/>
    </location>
</feature>
<organism evidence="6 7">
    <name type="scientific">Biomphalaria glabrata</name>
    <name type="common">Bloodfluke planorb</name>
    <name type="synonym">Freshwater snail</name>
    <dbReference type="NCBI Taxonomy" id="6526"/>
    <lineage>
        <taxon>Eukaryota</taxon>
        <taxon>Metazoa</taxon>
        <taxon>Spiralia</taxon>
        <taxon>Lophotrochozoa</taxon>
        <taxon>Mollusca</taxon>
        <taxon>Gastropoda</taxon>
        <taxon>Heterobranchia</taxon>
        <taxon>Euthyneura</taxon>
        <taxon>Panpulmonata</taxon>
        <taxon>Hygrophila</taxon>
        <taxon>Lymnaeoidea</taxon>
        <taxon>Planorbidae</taxon>
        <taxon>Biomphalaria</taxon>
    </lineage>
</organism>